<dbReference type="EMBL" id="AVOT02068409">
    <property type="protein sequence ID" value="MBW0559651.1"/>
    <property type="molecule type" value="Genomic_DNA"/>
</dbReference>
<reference evidence="2" key="1">
    <citation type="submission" date="2021-03" db="EMBL/GenBank/DDBJ databases">
        <title>Draft genome sequence of rust myrtle Austropuccinia psidii MF-1, a brazilian biotype.</title>
        <authorList>
            <person name="Quecine M.C."/>
            <person name="Pachon D.M.R."/>
            <person name="Bonatelli M.L."/>
            <person name="Correr F.H."/>
            <person name="Franceschini L.M."/>
            <person name="Leite T.F."/>
            <person name="Margarido G.R.A."/>
            <person name="Almeida C.A."/>
            <person name="Ferrarezi J.A."/>
            <person name="Labate C.A."/>
        </authorList>
    </citation>
    <scope>NUCLEOTIDE SEQUENCE</scope>
    <source>
        <strain evidence="2">MF-1</strain>
    </source>
</reference>
<proteinExistence type="predicted"/>
<gene>
    <name evidence="2" type="ORF">O181_099366</name>
</gene>
<evidence type="ECO:0000313" key="2">
    <source>
        <dbReference type="EMBL" id="MBW0559651.1"/>
    </source>
</evidence>
<comment type="caution">
    <text evidence="2">The sequence shown here is derived from an EMBL/GenBank/DDBJ whole genome shotgun (WGS) entry which is preliminary data.</text>
</comment>
<dbReference type="Proteomes" id="UP000765509">
    <property type="component" value="Unassembled WGS sequence"/>
</dbReference>
<protein>
    <submittedName>
        <fullName evidence="2">Uncharacterized protein</fullName>
    </submittedName>
</protein>
<keyword evidence="3" id="KW-1185">Reference proteome</keyword>
<evidence type="ECO:0000256" key="1">
    <source>
        <dbReference type="SAM" id="MobiDB-lite"/>
    </source>
</evidence>
<sequence>MKSHPEGLQQCNASKRVPDPCGSVENCMKSYLTVKIALRHPNTCKLLNGWHPLMENKNMMLLTAEWWKHNPKQPKQVPKTAPEDRRINSNFKKQPQAQTKGNGKVPATNPHR</sequence>
<dbReference type="AlphaFoldDB" id="A0A9Q3JDA6"/>
<organism evidence="2 3">
    <name type="scientific">Austropuccinia psidii MF-1</name>
    <dbReference type="NCBI Taxonomy" id="1389203"/>
    <lineage>
        <taxon>Eukaryota</taxon>
        <taxon>Fungi</taxon>
        <taxon>Dikarya</taxon>
        <taxon>Basidiomycota</taxon>
        <taxon>Pucciniomycotina</taxon>
        <taxon>Pucciniomycetes</taxon>
        <taxon>Pucciniales</taxon>
        <taxon>Sphaerophragmiaceae</taxon>
        <taxon>Austropuccinia</taxon>
    </lineage>
</organism>
<accession>A0A9Q3JDA6</accession>
<feature type="compositionally biased region" description="Polar residues" evidence="1">
    <location>
        <begin position="88"/>
        <end position="101"/>
    </location>
</feature>
<evidence type="ECO:0000313" key="3">
    <source>
        <dbReference type="Proteomes" id="UP000765509"/>
    </source>
</evidence>
<feature type="region of interest" description="Disordered" evidence="1">
    <location>
        <begin position="70"/>
        <end position="112"/>
    </location>
</feature>
<name>A0A9Q3JDA6_9BASI</name>